<dbReference type="Proteomes" id="UP000621540">
    <property type="component" value="Unassembled WGS sequence"/>
</dbReference>
<gene>
    <name evidence="8" type="primary">fliD</name>
    <name evidence="8" type="ORF">H8Z76_06440</name>
</gene>
<keyword evidence="3" id="KW-0175">Coiled coil</keyword>
<comment type="subunit">
    <text evidence="2 5">Homopentamer.</text>
</comment>
<evidence type="ECO:0000259" key="7">
    <source>
        <dbReference type="Pfam" id="PF07195"/>
    </source>
</evidence>
<evidence type="ECO:0000256" key="5">
    <source>
        <dbReference type="RuleBase" id="RU362066"/>
    </source>
</evidence>
<dbReference type="InterPro" id="IPR003481">
    <property type="entry name" value="FliD_N"/>
</dbReference>
<name>A0ABR7I9R6_9FIRM</name>
<feature type="domain" description="Flagellar hook-associated protein 2 N-terminal" evidence="6">
    <location>
        <begin position="10"/>
        <end position="104"/>
    </location>
</feature>
<keyword evidence="5" id="KW-0964">Secreted</keyword>
<dbReference type="Pfam" id="PF02465">
    <property type="entry name" value="FliD_N"/>
    <property type="match status" value="1"/>
</dbReference>
<sequence>MPIRITGLNSGLDTEAIISELVSAYRTKEEKYQKAQTKLSWKQDAWKDLNIKVRSLYDNISNLRFTSAWTMKKTTVSDSAKATVTAAGSCVNGTQTLKIKQLAKGTYITGGEISNTSAGTAPTSATKLSELGYTGSGGDIQVKDSSGNVVKTVSVTGNTTIKDLVSALNGAGDTKASFDATNKRIFMTSNKTGEQNAFSLDGDADILKTVGLSKEGGASIVDAQDSEIELNGAKFTSANNTYTVNGLTIDCLAETGNSEISITTSVDTQSMYDQVKSFLSQYNSLMKEMYSLYNADSAKGYEPLTDSEKDQMTDTEVEKWEEKIKAALLRRDDTLDGIMSTMKNAMSTSYYIYNGNAVTYDSDKQYYKCNGNAIKNSDGSYVTSASQLKLWASANGAKKYSLSSFGIKTEAYATMTANSSQDAYHIDGDADDSVSKNNSDVLLNMLSSDPDTVSSFMKQLTSGLYSAIDTKMKSVKGLSSSYTIYNDIEMAREYSDYTDTISKWEDKLTDLEDSYYKKFAAMESALASLQSQSSSLSSLLS</sequence>
<evidence type="ECO:0000256" key="4">
    <source>
        <dbReference type="ARBA" id="ARBA00023143"/>
    </source>
</evidence>
<keyword evidence="8" id="KW-0966">Cell projection</keyword>
<dbReference type="RefSeq" id="WP_022516186.1">
    <property type="nucleotide sequence ID" value="NZ_JACOQH010000003.1"/>
</dbReference>
<dbReference type="InterPro" id="IPR040026">
    <property type="entry name" value="FliD"/>
</dbReference>
<accession>A0ABR7I9R6</accession>
<evidence type="ECO:0000313" key="9">
    <source>
        <dbReference type="Proteomes" id="UP000621540"/>
    </source>
</evidence>
<dbReference type="PANTHER" id="PTHR30288:SF0">
    <property type="entry name" value="FLAGELLAR HOOK-ASSOCIATED PROTEIN 2"/>
    <property type="match status" value="1"/>
</dbReference>
<protein>
    <recommendedName>
        <fullName evidence="5">Flagellar hook-associated protein 2</fullName>
        <shortName evidence="5">HAP2</shortName>
    </recommendedName>
    <alternativeName>
        <fullName evidence="5">Flagellar cap protein</fullName>
    </alternativeName>
</protein>
<evidence type="ECO:0000256" key="3">
    <source>
        <dbReference type="ARBA" id="ARBA00023054"/>
    </source>
</evidence>
<feature type="domain" description="Flagellar hook-associated protein 2 C-terminal" evidence="7">
    <location>
        <begin position="223"/>
        <end position="530"/>
    </location>
</feature>
<dbReference type="Pfam" id="PF07195">
    <property type="entry name" value="FliD_C"/>
    <property type="match status" value="1"/>
</dbReference>
<keyword evidence="8" id="KW-0969">Cilium</keyword>
<evidence type="ECO:0000313" key="8">
    <source>
        <dbReference type="EMBL" id="MBC5753672.1"/>
    </source>
</evidence>
<keyword evidence="8" id="KW-0282">Flagellum</keyword>
<organism evidence="8 9">
    <name type="scientific">Roseburia yibonii</name>
    <dbReference type="NCBI Taxonomy" id="2763063"/>
    <lineage>
        <taxon>Bacteria</taxon>
        <taxon>Bacillati</taxon>
        <taxon>Bacillota</taxon>
        <taxon>Clostridia</taxon>
        <taxon>Lachnospirales</taxon>
        <taxon>Lachnospiraceae</taxon>
        <taxon>Roseburia</taxon>
    </lineage>
</organism>
<dbReference type="EMBL" id="JACOQH010000003">
    <property type="protein sequence ID" value="MBC5753672.1"/>
    <property type="molecule type" value="Genomic_DNA"/>
</dbReference>
<comment type="caution">
    <text evidence="8">The sequence shown here is derived from an EMBL/GenBank/DDBJ whole genome shotgun (WGS) entry which is preliminary data.</text>
</comment>
<evidence type="ECO:0000259" key="6">
    <source>
        <dbReference type="Pfam" id="PF02465"/>
    </source>
</evidence>
<comment type="subcellular location">
    <subcellularLocation>
        <location evidence="5">Secreted</location>
    </subcellularLocation>
    <subcellularLocation>
        <location evidence="5">Bacterial flagellum</location>
    </subcellularLocation>
</comment>
<evidence type="ECO:0000256" key="1">
    <source>
        <dbReference type="ARBA" id="ARBA00009764"/>
    </source>
</evidence>
<keyword evidence="4 5" id="KW-0975">Bacterial flagellum</keyword>
<comment type="function">
    <text evidence="5">Required for morphogenesis and for the elongation of the flagellar filament by facilitating polymerization of the flagellin monomers at the tip of growing filament. Forms a capping structure, which prevents flagellin subunits (transported through the central channel of the flagellum) from leaking out without polymerization at the distal end.</text>
</comment>
<proteinExistence type="inferred from homology"/>
<comment type="similarity">
    <text evidence="1 5">Belongs to the FliD family.</text>
</comment>
<reference evidence="8 9" key="1">
    <citation type="submission" date="2020-08" db="EMBL/GenBank/DDBJ databases">
        <title>Genome public.</title>
        <authorList>
            <person name="Liu C."/>
            <person name="Sun Q."/>
        </authorList>
    </citation>
    <scope>NUCLEOTIDE SEQUENCE [LARGE SCALE GENOMIC DNA]</scope>
    <source>
        <strain evidence="8 9">BX0805</strain>
    </source>
</reference>
<dbReference type="PANTHER" id="PTHR30288">
    <property type="entry name" value="FLAGELLAR CAP/ASSEMBLY PROTEIN FLID"/>
    <property type="match status" value="1"/>
</dbReference>
<dbReference type="InterPro" id="IPR010809">
    <property type="entry name" value="FliD_C"/>
</dbReference>
<evidence type="ECO:0000256" key="2">
    <source>
        <dbReference type="ARBA" id="ARBA00011255"/>
    </source>
</evidence>
<keyword evidence="9" id="KW-1185">Reference proteome</keyword>